<evidence type="ECO:0000313" key="6">
    <source>
        <dbReference type="EMBL" id="CAL4760164.1"/>
    </source>
</evidence>
<organism evidence="4">
    <name type="scientific">Cladocopium goreaui</name>
    <dbReference type="NCBI Taxonomy" id="2562237"/>
    <lineage>
        <taxon>Eukaryota</taxon>
        <taxon>Sar</taxon>
        <taxon>Alveolata</taxon>
        <taxon>Dinophyceae</taxon>
        <taxon>Suessiales</taxon>
        <taxon>Symbiodiniaceae</taxon>
        <taxon>Cladocopium</taxon>
    </lineage>
</organism>
<dbReference type="InterPro" id="IPR055428">
    <property type="entry name" value="TRAPPC13_C"/>
</dbReference>
<name>A0A9P1BGF4_9DINO</name>
<feature type="domain" description="Trafficking protein particle complex subunit 13 N-terminal" evidence="2">
    <location>
        <begin position="6"/>
        <end position="98"/>
    </location>
</feature>
<evidence type="ECO:0000313" key="7">
    <source>
        <dbReference type="Proteomes" id="UP001152797"/>
    </source>
</evidence>
<evidence type="ECO:0000259" key="3">
    <source>
        <dbReference type="Pfam" id="PF23643"/>
    </source>
</evidence>
<reference evidence="5" key="2">
    <citation type="submission" date="2024-04" db="EMBL/GenBank/DDBJ databases">
        <authorList>
            <person name="Chen Y."/>
            <person name="Shah S."/>
            <person name="Dougan E. K."/>
            <person name="Thang M."/>
            <person name="Chan C."/>
        </authorList>
    </citation>
    <scope>NUCLEOTIDE SEQUENCE [LARGE SCALE GENOMIC DNA]</scope>
</reference>
<reference evidence="4" key="1">
    <citation type="submission" date="2022-10" db="EMBL/GenBank/DDBJ databases">
        <authorList>
            <person name="Chen Y."/>
            <person name="Dougan E. K."/>
            <person name="Chan C."/>
            <person name="Rhodes N."/>
            <person name="Thang M."/>
        </authorList>
    </citation>
    <scope>NUCLEOTIDE SEQUENCE</scope>
</reference>
<dbReference type="Pfam" id="PF23643">
    <property type="entry name" value="TRAPPC13_C"/>
    <property type="match status" value="1"/>
</dbReference>
<dbReference type="InterPro" id="IPR010378">
    <property type="entry name" value="TRAPPC13"/>
</dbReference>
<sequence>MALQKCLVGEQFTGYLHVTNTSGHVVDNVGLRVEIDIGTSKYTLLNTASASKNLPAGDSVDALVEHPLSTAGTYALTCIVFYSCNGEQGQFRRAYRFPALAPFAVSQRVVQMDRQLLVECLVENSTEGSIFLSSWGLDCAEGLQSELLTEMDPIIGSSGPLLKQRGCFSLVFRVTPQDESVDSAALREREAVGVLSLCWQVPDGPRGCMEGHQIQVKAMAVFDLDLQVVQCPAQVKVEEPFSLELQVTNRTGELLQPKVGFDLRMMGAVKLQGPCQRPLQLQPGQRKRLPIELVITVPGLHTLQGVSIACDKVGPERLDFGVLCDLLAF</sequence>
<evidence type="ECO:0000259" key="2">
    <source>
        <dbReference type="Pfam" id="PF06159"/>
    </source>
</evidence>
<dbReference type="Pfam" id="PF06159">
    <property type="entry name" value="TRAPPC13_N"/>
    <property type="match status" value="1"/>
</dbReference>
<dbReference type="PANTHER" id="PTHR13134:SF3">
    <property type="entry name" value="TRAFFICKING PROTEIN PARTICLE COMPLEX SUBUNIT 13"/>
    <property type="match status" value="1"/>
</dbReference>
<dbReference type="OrthoDB" id="10250284at2759"/>
<accession>A0A9P1BGF4</accession>
<dbReference type="Proteomes" id="UP001152797">
    <property type="component" value="Unassembled WGS sequence"/>
</dbReference>
<evidence type="ECO:0000313" key="5">
    <source>
        <dbReference type="EMBL" id="CAL1126227.1"/>
    </source>
</evidence>
<feature type="domain" description="Trafficking protein particle complex subunit 13 C-terminal" evidence="3">
    <location>
        <begin position="232"/>
        <end position="309"/>
    </location>
</feature>
<dbReference type="EMBL" id="CAMXCT030000038">
    <property type="protein sequence ID" value="CAL4760164.1"/>
    <property type="molecule type" value="Genomic_DNA"/>
</dbReference>
<evidence type="ECO:0000256" key="1">
    <source>
        <dbReference type="ARBA" id="ARBA00010785"/>
    </source>
</evidence>
<comment type="similarity">
    <text evidence="1">Belongs to the TRAPPC13 family.</text>
</comment>
<dbReference type="PANTHER" id="PTHR13134">
    <property type="entry name" value="TRAFFICKING PROTEIN PARTICLE COMPLEX SUBUNIT 13"/>
    <property type="match status" value="1"/>
</dbReference>
<evidence type="ECO:0000313" key="4">
    <source>
        <dbReference type="EMBL" id="CAI3972852.1"/>
    </source>
</evidence>
<dbReference type="EMBL" id="CAMXCT010000038">
    <property type="protein sequence ID" value="CAI3972852.1"/>
    <property type="molecule type" value="Genomic_DNA"/>
</dbReference>
<gene>
    <name evidence="4" type="ORF">C1SCF055_LOCUS1395</name>
</gene>
<dbReference type="AlphaFoldDB" id="A0A9P1BGF4"/>
<keyword evidence="7" id="KW-1185">Reference proteome</keyword>
<comment type="caution">
    <text evidence="4">The sequence shown here is derived from an EMBL/GenBank/DDBJ whole genome shotgun (WGS) entry which is preliminary data.</text>
</comment>
<dbReference type="InterPro" id="IPR055427">
    <property type="entry name" value="TRAPPC13_N"/>
</dbReference>
<proteinExistence type="inferred from homology"/>
<protein>
    <submittedName>
        <fullName evidence="6">Trafficking protein particle complex subunit 13 homolog</fullName>
    </submittedName>
</protein>
<dbReference type="EMBL" id="CAMXCT020000038">
    <property type="protein sequence ID" value="CAL1126227.1"/>
    <property type="molecule type" value="Genomic_DNA"/>
</dbReference>
<dbReference type="GO" id="GO:1990072">
    <property type="term" value="C:TRAPPIII protein complex"/>
    <property type="evidence" value="ECO:0007669"/>
    <property type="project" value="TreeGrafter"/>
</dbReference>